<proteinExistence type="predicted"/>
<evidence type="ECO:0000313" key="2">
    <source>
        <dbReference type="EMBL" id="MEZ8719522.1"/>
    </source>
</evidence>
<dbReference type="EMBL" id="JBFSSG010000001">
    <property type="protein sequence ID" value="MEZ8719522.1"/>
    <property type="molecule type" value="Genomic_DNA"/>
</dbReference>
<keyword evidence="3" id="KW-1185">Reference proteome</keyword>
<dbReference type="Proteomes" id="UP001570071">
    <property type="component" value="Unassembled WGS sequence"/>
</dbReference>
<feature type="region of interest" description="Disordered" evidence="1">
    <location>
        <begin position="1"/>
        <end position="20"/>
    </location>
</feature>
<organism evidence="2 3">
    <name type="scientific">Vibrio pomeroyi</name>
    <dbReference type="NCBI Taxonomy" id="198832"/>
    <lineage>
        <taxon>Bacteria</taxon>
        <taxon>Pseudomonadati</taxon>
        <taxon>Pseudomonadota</taxon>
        <taxon>Gammaproteobacteria</taxon>
        <taxon>Vibrionales</taxon>
        <taxon>Vibrionaceae</taxon>
        <taxon>Vibrio</taxon>
    </lineage>
</organism>
<gene>
    <name evidence="2" type="ORF">AB6D66_00490</name>
</gene>
<dbReference type="RefSeq" id="WP_269337281.1">
    <property type="nucleotide sequence ID" value="NZ_JBFSSG010000001.1"/>
</dbReference>
<accession>A0ABV4MQW1</accession>
<name>A0ABV4MQW1_9VIBR</name>
<comment type="caution">
    <text evidence="2">The sequence shown here is derived from an EMBL/GenBank/DDBJ whole genome shotgun (WGS) entry which is preliminary data.</text>
</comment>
<sequence>MSSLEHTQHNMIEKAEHHPSSSEGIVQVNWNWDDELLVEVTRFALTYSQTVTLAVAHLSMDNCSVQPLLTCEDDKLLEVIEYTSQRFLKGDGTVQVSLNWPDALLAKILRVSFSRSQGAVITISHIPITNGASLSPWEAGYISYHASLPRSFNPHNDCIENCYWWNQGWELAQLEPLPESDAGLT</sequence>
<evidence type="ECO:0000256" key="1">
    <source>
        <dbReference type="SAM" id="MobiDB-lite"/>
    </source>
</evidence>
<reference evidence="2 3" key="1">
    <citation type="journal article" date="2024" name="ISME J.">
        <title>Tailless and filamentous prophages are predominant in marine Vibrio.</title>
        <authorList>
            <person name="Steensen K."/>
            <person name="Seneca J."/>
            <person name="Bartlau N."/>
            <person name="Yu X.A."/>
            <person name="Hussain F.A."/>
            <person name="Polz M.F."/>
        </authorList>
    </citation>
    <scope>NUCLEOTIDE SEQUENCE [LARGE SCALE GENOMIC DNA]</scope>
    <source>
        <strain evidence="2 3">10N.239.312.F12</strain>
    </source>
</reference>
<protein>
    <submittedName>
        <fullName evidence="2">Uncharacterized protein</fullName>
    </submittedName>
</protein>
<evidence type="ECO:0000313" key="3">
    <source>
        <dbReference type="Proteomes" id="UP001570071"/>
    </source>
</evidence>